<protein>
    <submittedName>
        <fullName evidence="2">Uncharacterized protein</fullName>
    </submittedName>
</protein>
<keyword evidence="3" id="KW-1185">Reference proteome</keyword>
<dbReference type="EMBL" id="CP120983">
    <property type="protein sequence ID" value="WLQ65049.1"/>
    <property type="molecule type" value="Genomic_DNA"/>
</dbReference>
<evidence type="ECO:0000313" key="2">
    <source>
        <dbReference type="EMBL" id="WLQ65049.1"/>
    </source>
</evidence>
<evidence type="ECO:0000256" key="1">
    <source>
        <dbReference type="SAM" id="MobiDB-lite"/>
    </source>
</evidence>
<name>A0ABY9JE08_9ACTN</name>
<organism evidence="2 3">
    <name type="scientific">Streptomyces glycanivorans</name>
    <dbReference type="NCBI Taxonomy" id="3033808"/>
    <lineage>
        <taxon>Bacteria</taxon>
        <taxon>Bacillati</taxon>
        <taxon>Actinomycetota</taxon>
        <taxon>Actinomycetes</taxon>
        <taxon>Kitasatosporales</taxon>
        <taxon>Streptomycetaceae</taxon>
        <taxon>Streptomyces</taxon>
    </lineage>
</organism>
<reference evidence="2 3" key="1">
    <citation type="submission" date="2023-03" db="EMBL/GenBank/DDBJ databases">
        <title>Isolation and description of six Streptomyces strains from soil environments, able to metabolize different microbial glucans.</title>
        <authorList>
            <person name="Widen T."/>
            <person name="Larsbrink J."/>
        </authorList>
    </citation>
    <scope>NUCLEOTIDE SEQUENCE [LARGE SCALE GENOMIC DNA]</scope>
    <source>
        <strain evidence="2 3">Alt3</strain>
    </source>
</reference>
<proteinExistence type="predicted"/>
<gene>
    <name evidence="2" type="ORF">P8A20_16215</name>
</gene>
<feature type="compositionally biased region" description="Basic and acidic residues" evidence="1">
    <location>
        <begin position="23"/>
        <end position="33"/>
    </location>
</feature>
<dbReference type="RefSeq" id="WP_306103734.1">
    <property type="nucleotide sequence ID" value="NZ_CP120983.1"/>
</dbReference>
<feature type="region of interest" description="Disordered" evidence="1">
    <location>
        <begin position="23"/>
        <end position="48"/>
    </location>
</feature>
<dbReference type="Proteomes" id="UP001224433">
    <property type="component" value="Chromosome"/>
</dbReference>
<accession>A0ABY9JE08</accession>
<evidence type="ECO:0000313" key="3">
    <source>
        <dbReference type="Proteomes" id="UP001224433"/>
    </source>
</evidence>
<sequence>MIGSLSHEFRGAAVVGPLTSAAEHTENGLKDVAPDLAVSPKSAEPGAW</sequence>